<dbReference type="PANTHER" id="PTHR31218">
    <property type="entry name" value="WAT1-RELATED PROTEIN"/>
    <property type="match status" value="1"/>
</dbReference>
<evidence type="ECO:0000256" key="1">
    <source>
        <dbReference type="ARBA" id="ARBA00004141"/>
    </source>
</evidence>
<evidence type="ECO:0000259" key="7">
    <source>
        <dbReference type="Pfam" id="PF00892"/>
    </source>
</evidence>
<comment type="similarity">
    <text evidence="2 6">Belongs to the drug/metabolite transporter (DMT) superfamily. Plant drug/metabolite exporter (P-DME) (TC 2.A.7.4) family.</text>
</comment>
<evidence type="ECO:0000256" key="2">
    <source>
        <dbReference type="ARBA" id="ARBA00007635"/>
    </source>
</evidence>
<comment type="caution">
    <text evidence="8">The sequence shown here is derived from an EMBL/GenBank/DDBJ whole genome shotgun (WGS) entry which is preliminary data.</text>
</comment>
<keyword evidence="4 6" id="KW-1133">Transmembrane helix</keyword>
<comment type="caution">
    <text evidence="6">Lacks conserved residue(s) required for the propagation of feature annotation.</text>
</comment>
<keyword evidence="3 6" id="KW-0812">Transmembrane</keyword>
<feature type="domain" description="EamA" evidence="7">
    <location>
        <begin position="16"/>
        <end position="125"/>
    </location>
</feature>
<feature type="transmembrane region" description="Helical" evidence="6">
    <location>
        <begin position="12"/>
        <end position="35"/>
    </location>
</feature>
<evidence type="ECO:0000256" key="5">
    <source>
        <dbReference type="ARBA" id="ARBA00023136"/>
    </source>
</evidence>
<proteinExistence type="inferred from homology"/>
<evidence type="ECO:0000256" key="4">
    <source>
        <dbReference type="ARBA" id="ARBA00022989"/>
    </source>
</evidence>
<protein>
    <recommendedName>
        <fullName evidence="6">WAT1-related protein</fullName>
    </recommendedName>
</protein>
<keyword evidence="5 6" id="KW-0472">Membrane</keyword>
<evidence type="ECO:0000256" key="3">
    <source>
        <dbReference type="ARBA" id="ARBA00022692"/>
    </source>
</evidence>
<sequence length="161" mass="17450">MITTKANTLKSYPAGLSLTALICSTGALQGVVLTFLVERSNLTIWSIGWDAKLLAYAYGGLISSGVTYYVSGIVMKERGPVFVTAFNPLNMIIVAVMSSFIFADQLDVGKVTGAIVVVIGLYLVIWGKSKDRNESFAEKTELPIKSTTEVNNKSMDKELEN</sequence>
<organism evidence="8 9">
    <name type="scientific">Penstemon davidsonii</name>
    <dbReference type="NCBI Taxonomy" id="160366"/>
    <lineage>
        <taxon>Eukaryota</taxon>
        <taxon>Viridiplantae</taxon>
        <taxon>Streptophyta</taxon>
        <taxon>Embryophyta</taxon>
        <taxon>Tracheophyta</taxon>
        <taxon>Spermatophyta</taxon>
        <taxon>Magnoliopsida</taxon>
        <taxon>eudicotyledons</taxon>
        <taxon>Gunneridae</taxon>
        <taxon>Pentapetalae</taxon>
        <taxon>asterids</taxon>
        <taxon>lamiids</taxon>
        <taxon>Lamiales</taxon>
        <taxon>Plantaginaceae</taxon>
        <taxon>Cheloneae</taxon>
        <taxon>Penstemon</taxon>
    </lineage>
</organism>
<dbReference type="InterPro" id="IPR030184">
    <property type="entry name" value="WAT1-related"/>
</dbReference>
<evidence type="ECO:0000313" key="8">
    <source>
        <dbReference type="EMBL" id="KAK4488281.1"/>
    </source>
</evidence>
<dbReference type="InterPro" id="IPR037185">
    <property type="entry name" value="EmrE-like"/>
</dbReference>
<dbReference type="SUPFAM" id="SSF103481">
    <property type="entry name" value="Multidrug resistance efflux transporter EmrE"/>
    <property type="match status" value="1"/>
</dbReference>
<feature type="transmembrane region" description="Helical" evidence="6">
    <location>
        <begin position="55"/>
        <end position="74"/>
    </location>
</feature>
<evidence type="ECO:0000256" key="6">
    <source>
        <dbReference type="RuleBase" id="RU363077"/>
    </source>
</evidence>
<dbReference type="EMBL" id="JAYDYQ010001088">
    <property type="protein sequence ID" value="KAK4488281.1"/>
    <property type="molecule type" value="Genomic_DNA"/>
</dbReference>
<reference evidence="8 9" key="1">
    <citation type="journal article" date="2023" name="bioRxiv">
        <title>Genome report: Whole genome sequence and annotation of Penstemon davidsonii.</title>
        <authorList>
            <person name="Ostevik K.L."/>
            <person name="Alabady M."/>
            <person name="Zhang M."/>
            <person name="Rausher M.D."/>
        </authorList>
    </citation>
    <scope>NUCLEOTIDE SEQUENCE [LARGE SCALE GENOMIC DNA]</scope>
    <source>
        <strain evidence="8">DNT005</strain>
        <tissue evidence="8">Whole leaf</tissue>
    </source>
</reference>
<feature type="transmembrane region" description="Helical" evidence="6">
    <location>
        <begin position="108"/>
        <end position="126"/>
    </location>
</feature>
<keyword evidence="9" id="KW-1185">Reference proteome</keyword>
<name>A0ABR0DGA2_9LAMI</name>
<dbReference type="Pfam" id="PF00892">
    <property type="entry name" value="EamA"/>
    <property type="match status" value="1"/>
</dbReference>
<dbReference type="Proteomes" id="UP001291926">
    <property type="component" value="Unassembled WGS sequence"/>
</dbReference>
<gene>
    <name evidence="8" type="ORF">RD792_004028</name>
</gene>
<dbReference type="InterPro" id="IPR000620">
    <property type="entry name" value="EamA_dom"/>
</dbReference>
<accession>A0ABR0DGA2</accession>
<comment type="subcellular location">
    <subcellularLocation>
        <location evidence="1 6">Membrane</location>
        <topology evidence="1 6">Multi-pass membrane protein</topology>
    </subcellularLocation>
</comment>
<feature type="transmembrane region" description="Helical" evidence="6">
    <location>
        <begin position="81"/>
        <end position="102"/>
    </location>
</feature>
<evidence type="ECO:0000313" key="9">
    <source>
        <dbReference type="Proteomes" id="UP001291926"/>
    </source>
</evidence>